<evidence type="ECO:0000313" key="2">
    <source>
        <dbReference type="WBParaSite" id="nRc.2.0.1.t14538-RA"/>
    </source>
</evidence>
<evidence type="ECO:0000313" key="1">
    <source>
        <dbReference type="Proteomes" id="UP000887565"/>
    </source>
</evidence>
<name>A0A915IM48_ROMCU</name>
<sequence length="68" mass="7702">MLFNDPICLLDLEEFSLTRIQAKGCAAPFSTVSDIGWEAMHIAECQTILCWDAKSSRKKQIEDINNLK</sequence>
<accession>A0A915IM48</accession>
<protein>
    <submittedName>
        <fullName evidence="2">Uncharacterized protein</fullName>
    </submittedName>
</protein>
<reference evidence="2" key="1">
    <citation type="submission" date="2022-11" db="UniProtKB">
        <authorList>
            <consortium name="WormBaseParasite"/>
        </authorList>
    </citation>
    <scope>IDENTIFICATION</scope>
</reference>
<keyword evidence="1" id="KW-1185">Reference proteome</keyword>
<dbReference type="WBParaSite" id="nRc.2.0.1.t14538-RA">
    <property type="protein sequence ID" value="nRc.2.0.1.t14538-RA"/>
    <property type="gene ID" value="nRc.2.0.1.g14538"/>
</dbReference>
<organism evidence="1 2">
    <name type="scientific">Romanomermis culicivorax</name>
    <name type="common">Nematode worm</name>
    <dbReference type="NCBI Taxonomy" id="13658"/>
    <lineage>
        <taxon>Eukaryota</taxon>
        <taxon>Metazoa</taxon>
        <taxon>Ecdysozoa</taxon>
        <taxon>Nematoda</taxon>
        <taxon>Enoplea</taxon>
        <taxon>Dorylaimia</taxon>
        <taxon>Mermithida</taxon>
        <taxon>Mermithoidea</taxon>
        <taxon>Mermithidae</taxon>
        <taxon>Romanomermis</taxon>
    </lineage>
</organism>
<dbReference type="AlphaFoldDB" id="A0A915IM48"/>
<proteinExistence type="predicted"/>
<dbReference type="Proteomes" id="UP000887565">
    <property type="component" value="Unplaced"/>
</dbReference>